<reference evidence="1" key="1">
    <citation type="submission" date="2018-11" db="EMBL/GenBank/DDBJ databases">
        <authorList>
            <consortium name="Pathogen Informatics"/>
        </authorList>
    </citation>
    <scope>NUCLEOTIDE SEQUENCE</scope>
</reference>
<evidence type="ECO:0000313" key="2">
    <source>
        <dbReference type="Proteomes" id="UP000784294"/>
    </source>
</evidence>
<evidence type="ECO:0000313" key="1">
    <source>
        <dbReference type="EMBL" id="VEL30454.1"/>
    </source>
</evidence>
<accession>A0A3S5FFA0</accession>
<comment type="caution">
    <text evidence="1">The sequence shown here is derived from an EMBL/GenBank/DDBJ whole genome shotgun (WGS) entry which is preliminary data.</text>
</comment>
<name>A0A3S5FFA0_9PLAT</name>
<dbReference type="Proteomes" id="UP000784294">
    <property type="component" value="Unassembled WGS sequence"/>
</dbReference>
<keyword evidence="2" id="KW-1185">Reference proteome</keyword>
<protein>
    <submittedName>
        <fullName evidence="1">Uncharacterized protein</fullName>
    </submittedName>
</protein>
<proteinExistence type="predicted"/>
<gene>
    <name evidence="1" type="ORF">PXEA_LOCUS23894</name>
</gene>
<organism evidence="1 2">
    <name type="scientific">Protopolystoma xenopodis</name>
    <dbReference type="NCBI Taxonomy" id="117903"/>
    <lineage>
        <taxon>Eukaryota</taxon>
        <taxon>Metazoa</taxon>
        <taxon>Spiralia</taxon>
        <taxon>Lophotrochozoa</taxon>
        <taxon>Platyhelminthes</taxon>
        <taxon>Monogenea</taxon>
        <taxon>Polyopisthocotylea</taxon>
        <taxon>Polystomatidea</taxon>
        <taxon>Polystomatidae</taxon>
        <taxon>Protopolystoma</taxon>
    </lineage>
</organism>
<dbReference type="EMBL" id="CAAALY010112435">
    <property type="protein sequence ID" value="VEL30454.1"/>
    <property type="molecule type" value="Genomic_DNA"/>
</dbReference>
<sequence length="222" mass="24362">MKDLKYVIIKFLYLIQQFLELSDRPIPSNRLDLLCWTVLNELVLVLRSTHTRTQALYRLSLAPHSAKNSLYAETNGSSGFKMCEQSPQNHTISLGGTICNNWKVGPHGDGSLAKLASERPDCSARVDIGKTVDLTSPCPGISVEPDVHLTGAPDDAALAATPHSADVSMLSRLIRPIMLRMLAISLMAIDYQHQKLTVPRLPIQQDSVKHALVSSAACILRL</sequence>
<dbReference type="AlphaFoldDB" id="A0A3S5FFA0"/>